<sequence length="100" mass="11187">MRLDRPELKTYSRRKRNDKPEEAIMQSADPAESSPIGQSPIFPYDSNVPIAHRKGVSHQTSSQIGSQINCSLALLASNSAIKPALRNNFDLPIWQSKNRL</sequence>
<gene>
    <name evidence="2" type="ORF">G2W53_002536</name>
</gene>
<comment type="caution">
    <text evidence="2">The sequence shown here is derived from an EMBL/GenBank/DDBJ whole genome shotgun (WGS) entry which is preliminary data.</text>
</comment>
<evidence type="ECO:0000256" key="1">
    <source>
        <dbReference type="SAM" id="MobiDB-lite"/>
    </source>
</evidence>
<keyword evidence="3" id="KW-1185">Reference proteome</keyword>
<dbReference type="EMBL" id="JAAIUW010000001">
    <property type="protein sequence ID" value="KAF7845631.1"/>
    <property type="molecule type" value="Genomic_DNA"/>
</dbReference>
<feature type="region of interest" description="Disordered" evidence="1">
    <location>
        <begin position="1"/>
        <end position="44"/>
    </location>
</feature>
<evidence type="ECO:0000313" key="2">
    <source>
        <dbReference type="EMBL" id="KAF7845631.1"/>
    </source>
</evidence>
<proteinExistence type="predicted"/>
<name>A0A834XKR0_9FABA</name>
<reference evidence="2" key="1">
    <citation type="submission" date="2020-09" db="EMBL/GenBank/DDBJ databases">
        <title>Genome-Enabled Discovery of Anthraquinone Biosynthesis in Senna tora.</title>
        <authorList>
            <person name="Kang S.-H."/>
            <person name="Pandey R.P."/>
            <person name="Lee C.-M."/>
            <person name="Sim J.-S."/>
            <person name="Jeong J.-T."/>
            <person name="Choi B.-S."/>
            <person name="Jung M."/>
            <person name="Ginzburg D."/>
            <person name="Zhao K."/>
            <person name="Won S.Y."/>
            <person name="Oh T.-J."/>
            <person name="Yu Y."/>
            <person name="Kim N.-H."/>
            <person name="Lee O.R."/>
            <person name="Lee T.-H."/>
            <person name="Bashyal P."/>
            <person name="Kim T.-S."/>
            <person name="Lee W.-H."/>
            <person name="Kawkins C."/>
            <person name="Kim C.-K."/>
            <person name="Kim J.S."/>
            <person name="Ahn B.O."/>
            <person name="Rhee S.Y."/>
            <person name="Sohng J.K."/>
        </authorList>
    </citation>
    <scope>NUCLEOTIDE SEQUENCE</scope>
    <source>
        <tissue evidence="2">Leaf</tissue>
    </source>
</reference>
<organism evidence="2 3">
    <name type="scientific">Senna tora</name>
    <dbReference type="NCBI Taxonomy" id="362788"/>
    <lineage>
        <taxon>Eukaryota</taxon>
        <taxon>Viridiplantae</taxon>
        <taxon>Streptophyta</taxon>
        <taxon>Embryophyta</taxon>
        <taxon>Tracheophyta</taxon>
        <taxon>Spermatophyta</taxon>
        <taxon>Magnoliopsida</taxon>
        <taxon>eudicotyledons</taxon>
        <taxon>Gunneridae</taxon>
        <taxon>Pentapetalae</taxon>
        <taxon>rosids</taxon>
        <taxon>fabids</taxon>
        <taxon>Fabales</taxon>
        <taxon>Fabaceae</taxon>
        <taxon>Caesalpinioideae</taxon>
        <taxon>Cassia clade</taxon>
        <taxon>Senna</taxon>
    </lineage>
</organism>
<dbReference type="AlphaFoldDB" id="A0A834XKR0"/>
<accession>A0A834XKR0</accession>
<protein>
    <submittedName>
        <fullName evidence="2">Uncharacterized protein</fullName>
    </submittedName>
</protein>
<feature type="compositionally biased region" description="Basic and acidic residues" evidence="1">
    <location>
        <begin position="1"/>
        <end position="10"/>
    </location>
</feature>
<evidence type="ECO:0000313" key="3">
    <source>
        <dbReference type="Proteomes" id="UP000634136"/>
    </source>
</evidence>
<dbReference type="Proteomes" id="UP000634136">
    <property type="component" value="Unassembled WGS sequence"/>
</dbReference>